<dbReference type="InterPro" id="IPR054471">
    <property type="entry name" value="GPIID_WHD"/>
</dbReference>
<dbReference type="PANTHER" id="PTHR10039:SF10">
    <property type="entry name" value="NACHT DOMAIN-CONTAINING PROTEIN"/>
    <property type="match status" value="1"/>
</dbReference>
<name>A0AAN6Y168_9PEZI</name>
<dbReference type="SUPFAM" id="SSF52540">
    <property type="entry name" value="P-loop containing nucleoside triphosphate hydrolases"/>
    <property type="match status" value="2"/>
</dbReference>
<dbReference type="Pfam" id="PF22939">
    <property type="entry name" value="WHD_GPIID"/>
    <property type="match status" value="1"/>
</dbReference>
<evidence type="ECO:0000259" key="4">
    <source>
        <dbReference type="Pfam" id="PF24809"/>
    </source>
</evidence>
<protein>
    <recommendedName>
        <fullName evidence="8">NACHT domain-containing protein</fullName>
    </recommendedName>
</protein>
<keyword evidence="7" id="KW-1185">Reference proteome</keyword>
<evidence type="ECO:0008006" key="8">
    <source>
        <dbReference type="Google" id="ProtNLM"/>
    </source>
</evidence>
<evidence type="ECO:0000313" key="7">
    <source>
        <dbReference type="Proteomes" id="UP001301769"/>
    </source>
</evidence>
<dbReference type="InterPro" id="IPR027417">
    <property type="entry name" value="P-loop_NTPase"/>
</dbReference>
<dbReference type="InterPro" id="IPR056125">
    <property type="entry name" value="DUF7708"/>
</dbReference>
<dbReference type="Proteomes" id="UP001301769">
    <property type="component" value="Unassembled WGS sequence"/>
</dbReference>
<evidence type="ECO:0000259" key="5">
    <source>
        <dbReference type="Pfam" id="PF24883"/>
    </source>
</evidence>
<keyword evidence="1" id="KW-0677">Repeat</keyword>
<keyword evidence="2" id="KW-0175">Coiled coil</keyword>
<proteinExistence type="predicted"/>
<dbReference type="PANTHER" id="PTHR10039">
    <property type="entry name" value="AMELOGENIN"/>
    <property type="match status" value="1"/>
</dbReference>
<dbReference type="InterPro" id="IPR056884">
    <property type="entry name" value="NPHP3-like_N"/>
</dbReference>
<evidence type="ECO:0000259" key="3">
    <source>
        <dbReference type="Pfam" id="PF22939"/>
    </source>
</evidence>
<feature type="domain" description="Nephrocystin 3-like N-terminal" evidence="5">
    <location>
        <begin position="201"/>
        <end position="347"/>
    </location>
</feature>
<evidence type="ECO:0000256" key="1">
    <source>
        <dbReference type="ARBA" id="ARBA00022737"/>
    </source>
</evidence>
<dbReference type="Pfam" id="PF24883">
    <property type="entry name" value="NPHP3_N"/>
    <property type="match status" value="1"/>
</dbReference>
<reference evidence="6" key="1">
    <citation type="journal article" date="2023" name="Mol. Phylogenet. Evol.">
        <title>Genome-scale phylogeny and comparative genomics of the fungal order Sordariales.</title>
        <authorList>
            <person name="Hensen N."/>
            <person name="Bonometti L."/>
            <person name="Westerberg I."/>
            <person name="Brannstrom I.O."/>
            <person name="Guillou S."/>
            <person name="Cros-Aarteil S."/>
            <person name="Calhoun S."/>
            <person name="Haridas S."/>
            <person name="Kuo A."/>
            <person name="Mondo S."/>
            <person name="Pangilinan J."/>
            <person name="Riley R."/>
            <person name="LaButti K."/>
            <person name="Andreopoulos B."/>
            <person name="Lipzen A."/>
            <person name="Chen C."/>
            <person name="Yan M."/>
            <person name="Daum C."/>
            <person name="Ng V."/>
            <person name="Clum A."/>
            <person name="Steindorff A."/>
            <person name="Ohm R.A."/>
            <person name="Martin F."/>
            <person name="Silar P."/>
            <person name="Natvig D.O."/>
            <person name="Lalanne C."/>
            <person name="Gautier V."/>
            <person name="Ament-Velasquez S.L."/>
            <person name="Kruys A."/>
            <person name="Hutchinson M.I."/>
            <person name="Powell A.J."/>
            <person name="Barry K."/>
            <person name="Miller A.N."/>
            <person name="Grigoriev I.V."/>
            <person name="Debuchy R."/>
            <person name="Gladieux P."/>
            <person name="Hiltunen Thoren M."/>
            <person name="Johannesson H."/>
        </authorList>
    </citation>
    <scope>NUCLEOTIDE SEQUENCE</scope>
    <source>
        <strain evidence="6">PSN293</strain>
    </source>
</reference>
<feature type="domain" description="DUF7708" evidence="4">
    <location>
        <begin position="17"/>
        <end position="153"/>
    </location>
</feature>
<dbReference type="Gene3D" id="3.40.50.300">
    <property type="entry name" value="P-loop containing nucleotide triphosphate hydrolases"/>
    <property type="match status" value="1"/>
</dbReference>
<feature type="coiled-coil region" evidence="2">
    <location>
        <begin position="136"/>
        <end position="170"/>
    </location>
</feature>
<dbReference type="AlphaFoldDB" id="A0AAN6Y168"/>
<organism evidence="6 7">
    <name type="scientific">Rhypophila decipiens</name>
    <dbReference type="NCBI Taxonomy" id="261697"/>
    <lineage>
        <taxon>Eukaryota</taxon>
        <taxon>Fungi</taxon>
        <taxon>Dikarya</taxon>
        <taxon>Ascomycota</taxon>
        <taxon>Pezizomycotina</taxon>
        <taxon>Sordariomycetes</taxon>
        <taxon>Sordariomycetidae</taxon>
        <taxon>Sordariales</taxon>
        <taxon>Naviculisporaceae</taxon>
        <taxon>Rhypophila</taxon>
    </lineage>
</organism>
<gene>
    <name evidence="6" type="ORF">QBC37DRAFT_292662</name>
</gene>
<dbReference type="Pfam" id="PF24809">
    <property type="entry name" value="DUF7708"/>
    <property type="match status" value="1"/>
</dbReference>
<reference evidence="6" key="2">
    <citation type="submission" date="2023-05" db="EMBL/GenBank/DDBJ databases">
        <authorList>
            <consortium name="Lawrence Berkeley National Laboratory"/>
            <person name="Steindorff A."/>
            <person name="Hensen N."/>
            <person name="Bonometti L."/>
            <person name="Westerberg I."/>
            <person name="Brannstrom I.O."/>
            <person name="Guillou S."/>
            <person name="Cros-Aarteil S."/>
            <person name="Calhoun S."/>
            <person name="Haridas S."/>
            <person name="Kuo A."/>
            <person name="Mondo S."/>
            <person name="Pangilinan J."/>
            <person name="Riley R."/>
            <person name="Labutti K."/>
            <person name="Andreopoulos B."/>
            <person name="Lipzen A."/>
            <person name="Chen C."/>
            <person name="Yanf M."/>
            <person name="Daum C."/>
            <person name="Ng V."/>
            <person name="Clum A."/>
            <person name="Ohm R."/>
            <person name="Martin F."/>
            <person name="Silar P."/>
            <person name="Natvig D."/>
            <person name="Lalanne C."/>
            <person name="Gautier V."/>
            <person name="Ament-Velasquez S.L."/>
            <person name="Kruys A."/>
            <person name="Hutchinson M.I."/>
            <person name="Powell A.J."/>
            <person name="Barry K."/>
            <person name="Miller A.N."/>
            <person name="Grigoriev I.V."/>
            <person name="Debuchy R."/>
            <person name="Gladieux P."/>
            <person name="Thoren M.H."/>
            <person name="Johannesson H."/>
        </authorList>
    </citation>
    <scope>NUCLEOTIDE SEQUENCE</scope>
    <source>
        <strain evidence="6">PSN293</strain>
    </source>
</reference>
<accession>A0AAN6Y168</accession>
<evidence type="ECO:0000256" key="2">
    <source>
        <dbReference type="SAM" id="Coils"/>
    </source>
</evidence>
<dbReference type="EMBL" id="MU858177">
    <property type="protein sequence ID" value="KAK4210328.1"/>
    <property type="molecule type" value="Genomic_DNA"/>
</dbReference>
<evidence type="ECO:0000313" key="6">
    <source>
        <dbReference type="EMBL" id="KAK4210328.1"/>
    </source>
</evidence>
<feature type="domain" description="GPI inositol-deacylase winged helix" evidence="3">
    <location>
        <begin position="463"/>
        <end position="542"/>
    </location>
</feature>
<comment type="caution">
    <text evidence="6">The sequence shown here is derived from an EMBL/GenBank/DDBJ whole genome shotgun (WGS) entry which is preliminary data.</text>
</comment>
<sequence>MRQSGKAKALRVAFFSLIQSVQQFTNIIDTYVSANPEVSALVWSSMKLTLMIIVNAVSYFDAFSKLFLRFEGLRPRFEEYSFLFPGSIRLQTALCHFHASIIKSCKEAIVISRRPWQQHVFHILFSSFQSEMTPFIEDIELKAKEVKGEITLAKAKADQDEHQLQDQERKEASRHRLQLTRLLVLSKNESPADEWSKEIHYRRNESSTLIVSGKIGAGKTVLTGAILDYLFQNGGSDASVLFYHVRFDKPESLQAETIIRSLIRQKLDTESLSVELNTLLVAAEHAMFDSASLYNLLQRKLLESKITYIIIDGVDEPSPEEVKIVTCTLKRLMGHPRIFLKLLLSSRDGRSNDLRKKFLRSSHLSLHGDGADEDIKHYITQVIDERIEEGDLVVGDKALIGEIRDALTKGAQGMFLWVALEVDDVCFQGSDAAIRAVLDDLPKDLTGTLNRAVRRILARGKQNIEVVKRILKIMAAVKRPLELAELAEAVAIEIGQAYWKHGQGLNNLDAIPAWCENLVTVDEESQSVQFIHHNVNKFLLESEPTDPELCEFHFSIEESNHLLGEICVTYLGLNDFKTEIVKRLAPLPILDPKIIATAALRSRWKGQVAENLGALVPNWNQTAATDSAQRSRVESVARLEAFRGNTSQETPQRGRGQVGVFLNYASTYWIQHTARFSKPSPYETTTDPKSWALFLQMITGTHHVAHTPWTEDEFDVDPTKVIMWADSHRHIALL</sequence>